<comment type="caution">
    <text evidence="11">The sequence shown here is derived from an EMBL/GenBank/DDBJ whole genome shotgun (WGS) entry which is preliminary data.</text>
</comment>
<evidence type="ECO:0000256" key="5">
    <source>
        <dbReference type="ARBA" id="ARBA00022824"/>
    </source>
</evidence>
<comment type="similarity">
    <text evidence="3 8">Belongs to the DDOST 48 kDa subunit family.</text>
</comment>
<dbReference type="GO" id="GO:0016740">
    <property type="term" value="F:transferase activity"/>
    <property type="evidence" value="ECO:0007669"/>
    <property type="project" value="UniProtKB-KW"/>
</dbReference>
<comment type="pathway">
    <text evidence="2 8">Protein modification; protein glycosylation.</text>
</comment>
<feature type="transmembrane region" description="Helical" evidence="8">
    <location>
        <begin position="425"/>
        <end position="448"/>
    </location>
</feature>
<evidence type="ECO:0000259" key="9">
    <source>
        <dbReference type="Pfam" id="PF03345"/>
    </source>
</evidence>
<gene>
    <name evidence="11" type="ORF">ESCO_004908</name>
</gene>
<evidence type="ECO:0000259" key="10">
    <source>
        <dbReference type="Pfam" id="PF23358"/>
    </source>
</evidence>
<keyword evidence="5 8" id="KW-0256">Endoplasmic reticulum</keyword>
<feature type="domain" description="OST48 middle" evidence="10">
    <location>
        <begin position="308"/>
        <end position="450"/>
    </location>
</feature>
<dbReference type="Proteomes" id="UP000053831">
    <property type="component" value="Unassembled WGS sequence"/>
</dbReference>
<dbReference type="GO" id="GO:0018279">
    <property type="term" value="P:protein N-linked glycosylation via asparagine"/>
    <property type="evidence" value="ECO:0007669"/>
    <property type="project" value="UniProtKB-UniRule"/>
</dbReference>
<protein>
    <recommendedName>
        <fullName evidence="8">Dolichyl-diphosphooligosaccharide--protein glycosyltransferase subunit WBP1</fullName>
        <shortName evidence="8">Oligosaccharyl transferase subunit WBP1</shortName>
    </recommendedName>
</protein>
<comment type="subcellular location">
    <subcellularLocation>
        <location evidence="8">Endoplasmic reticulum membrane</location>
        <topology evidence="8">Single-pass type I membrane protein</topology>
    </subcellularLocation>
    <subcellularLocation>
        <location evidence="1">Membrane</location>
        <topology evidence="1">Single-pass type I membrane protein</topology>
    </subcellularLocation>
</comment>
<evidence type="ECO:0000256" key="3">
    <source>
        <dbReference type="ARBA" id="ARBA00008743"/>
    </source>
</evidence>
<evidence type="ECO:0000313" key="11">
    <source>
        <dbReference type="EMBL" id="KOS16859.1"/>
    </source>
</evidence>
<comment type="function">
    <text evidence="8">Subunit of the oligosaccharyl transferase (OST) complex that catalyzes the initial transfer of a defined glycan (Glc(3)Man(9)GlcNAc(2) in eukaryotes) from the lipid carrier dolichol-pyrophosphate to an asparagine residue within an Asn-X-Ser/Thr consensus motif in nascent polypeptide chains, the first step in protein N-glycosylation. N-glycosylation occurs cotranslationally and the complex associates with the Sec61 complex at the channel-forming translocon complex that mediates protein translocation across the endoplasmic reticulum (ER).</text>
</comment>
<keyword evidence="4 8" id="KW-0812">Transmembrane</keyword>
<dbReference type="UniPathway" id="UPA00378"/>
<evidence type="ECO:0000256" key="7">
    <source>
        <dbReference type="ARBA" id="ARBA00023136"/>
    </source>
</evidence>
<organism evidence="11 12">
    <name type="scientific">Escovopsis weberi</name>
    <dbReference type="NCBI Taxonomy" id="150374"/>
    <lineage>
        <taxon>Eukaryota</taxon>
        <taxon>Fungi</taxon>
        <taxon>Dikarya</taxon>
        <taxon>Ascomycota</taxon>
        <taxon>Pezizomycotina</taxon>
        <taxon>Sordariomycetes</taxon>
        <taxon>Hypocreomycetidae</taxon>
        <taxon>Hypocreales</taxon>
        <taxon>Hypocreaceae</taxon>
        <taxon>Escovopsis</taxon>
    </lineage>
</organism>
<reference evidence="11 12" key="1">
    <citation type="submission" date="2015-07" db="EMBL/GenBank/DDBJ databases">
        <title>The genome of the fungus Escovopsis weberi, a specialized disease agent of ant agriculture.</title>
        <authorList>
            <person name="de Man T.J."/>
            <person name="Stajich J.E."/>
            <person name="Kubicek C.P."/>
            <person name="Chenthamara K."/>
            <person name="Atanasova L."/>
            <person name="Druzhinina I.S."/>
            <person name="Birnbaum S."/>
            <person name="Barribeau S.M."/>
            <person name="Teiling C."/>
            <person name="Suen G."/>
            <person name="Currie C."/>
            <person name="Gerardo N.M."/>
        </authorList>
    </citation>
    <scope>NUCLEOTIDE SEQUENCE [LARGE SCALE GENOMIC DNA]</scope>
</reference>
<keyword evidence="11" id="KW-0808">Transferase</keyword>
<evidence type="ECO:0000313" key="12">
    <source>
        <dbReference type="Proteomes" id="UP000053831"/>
    </source>
</evidence>
<name>A0A0M9VRQ8_ESCWE</name>
<accession>A0A0M9VRQ8</accession>
<feature type="domain" description="OST48 N-terminal" evidence="9">
    <location>
        <begin position="25"/>
        <end position="288"/>
    </location>
</feature>
<proteinExistence type="inferred from homology"/>
<keyword evidence="8" id="KW-0732">Signal</keyword>
<dbReference type="Pfam" id="PF03345">
    <property type="entry name" value="OST48_N"/>
    <property type="match status" value="1"/>
</dbReference>
<dbReference type="OrthoDB" id="29105at2759"/>
<keyword evidence="12" id="KW-1185">Reference proteome</keyword>
<evidence type="ECO:0000256" key="8">
    <source>
        <dbReference type="RuleBase" id="RU361142"/>
    </source>
</evidence>
<dbReference type="EMBL" id="LGSR01000029">
    <property type="protein sequence ID" value="KOS16859.1"/>
    <property type="molecule type" value="Genomic_DNA"/>
</dbReference>
<dbReference type="InterPro" id="IPR055457">
    <property type="entry name" value="OST48_N"/>
</dbReference>
<evidence type="ECO:0000256" key="1">
    <source>
        <dbReference type="ARBA" id="ARBA00004479"/>
    </source>
</evidence>
<dbReference type="InterPro" id="IPR005013">
    <property type="entry name" value="DDOST_48_kDa_subunit"/>
</dbReference>
<dbReference type="PANTHER" id="PTHR10830:SF0">
    <property type="entry name" value="DOLICHYL-DIPHOSPHOOLIGOSACCHARIDE--PROTEIN GLYCOSYLTRANSFERASE 48 KDA SUBUNIT"/>
    <property type="match status" value="1"/>
</dbReference>
<feature type="chain" id="PRO_5005732614" description="Dolichyl-diphosphooligosaccharide--protein glycosyltransferase subunit WBP1" evidence="8">
    <location>
        <begin position="19"/>
        <end position="463"/>
    </location>
</feature>
<evidence type="ECO:0000256" key="6">
    <source>
        <dbReference type="ARBA" id="ARBA00022989"/>
    </source>
</evidence>
<sequence length="463" mass="50150">MVTLRNLIGLAFAAAAAAVSTTGGRVLVLMDSVEEKDSYGQFFGDLTARGFDITFDTPRSEGLSLFRLGEKNYDHLLFFPVKVKGLGPNLTPKLLVDFVSARGNVLLALSSTTPASTSIVSFLSELDIALPAERTGTVVDHFHYDAASAADKHDVLVLDAPANVRPGLKPYFGLPGADAKLAFPRAVGHTLGAGPLLTPVVRAPRTAYSYNPREQGEALDADELFAAGEQLALVSVAQARNSARVAVLGSAEMLQDQWLGAEVEAAGGSAGKAKTENREFARRLSGWTFQEIGVLRVNDIEHGLVGSEEKNPGIYRIKTDVSYSISLSEYSWDKWIAFTLPENDSLQLEFSMLSPFHRLDLAPAHATADASVFTTTFTTPDQHGIFNFKVNYKRPFLSNVEEKNTVTVRHIAHDEWPRSWVISGAWPWISGIGATATGFVAFCAIWMFSKPVGSTAAAKKKKN</sequence>
<dbReference type="InterPro" id="IPR055459">
    <property type="entry name" value="OST48_MD"/>
</dbReference>
<dbReference type="STRING" id="150374.A0A0M9VRQ8"/>
<dbReference type="PANTHER" id="PTHR10830">
    <property type="entry name" value="DOLICHYL-DIPHOSPHOOLIGOSACCHARIDE--PROTEIN GLYCOSYLTRANSFERASE 48 KDA SUBUNIT"/>
    <property type="match status" value="1"/>
</dbReference>
<feature type="signal peptide" evidence="8">
    <location>
        <begin position="1"/>
        <end position="18"/>
    </location>
</feature>
<evidence type="ECO:0000256" key="2">
    <source>
        <dbReference type="ARBA" id="ARBA00004922"/>
    </source>
</evidence>
<keyword evidence="6 8" id="KW-1133">Transmembrane helix</keyword>
<dbReference type="AlphaFoldDB" id="A0A0M9VRQ8"/>
<keyword evidence="7 8" id="KW-0472">Membrane</keyword>
<comment type="subunit">
    <text evidence="8">Component of the oligosaccharyltransferase (OST) complex.</text>
</comment>
<dbReference type="Pfam" id="PF23358">
    <property type="entry name" value="OST48_MD"/>
    <property type="match status" value="1"/>
</dbReference>
<dbReference type="GO" id="GO:0008250">
    <property type="term" value="C:oligosaccharyltransferase complex"/>
    <property type="evidence" value="ECO:0007669"/>
    <property type="project" value="TreeGrafter"/>
</dbReference>
<evidence type="ECO:0000256" key="4">
    <source>
        <dbReference type="ARBA" id="ARBA00022692"/>
    </source>
</evidence>